<dbReference type="Proteomes" id="UP000654345">
    <property type="component" value="Unassembled WGS sequence"/>
</dbReference>
<dbReference type="EMBL" id="BNJG01000003">
    <property type="protein sequence ID" value="GHO59628.1"/>
    <property type="molecule type" value="Genomic_DNA"/>
</dbReference>
<feature type="transmembrane region" description="Helical" evidence="1">
    <location>
        <begin position="98"/>
        <end position="116"/>
    </location>
</feature>
<reference evidence="2 3" key="1">
    <citation type="journal article" date="2021" name="Int. J. Syst. Evol. Microbiol.">
        <title>Reticulibacter mediterranei gen. nov., sp. nov., within the new family Reticulibacteraceae fam. nov., and Ktedonospora formicarum gen. nov., sp. nov., Ktedonobacter robiniae sp. nov., Dictyobacter formicarum sp. nov. and Dictyobacter arantiisoli sp. nov., belonging to the class Ktedonobacteria.</title>
        <authorList>
            <person name="Yabe S."/>
            <person name="Zheng Y."/>
            <person name="Wang C.M."/>
            <person name="Sakai Y."/>
            <person name="Abe K."/>
            <person name="Yokota A."/>
            <person name="Donadio S."/>
            <person name="Cavaletti L."/>
            <person name="Monciardini P."/>
        </authorList>
    </citation>
    <scope>NUCLEOTIDE SEQUENCE [LARGE SCALE GENOMIC DNA]</scope>
    <source>
        <strain evidence="2 3">SOSP1-30</strain>
    </source>
</reference>
<protein>
    <submittedName>
        <fullName evidence="2">Uncharacterized protein</fullName>
    </submittedName>
</protein>
<feature type="transmembrane region" description="Helical" evidence="1">
    <location>
        <begin position="38"/>
        <end position="67"/>
    </location>
</feature>
<name>A0ABQ3V3Y3_9CHLR</name>
<evidence type="ECO:0000313" key="2">
    <source>
        <dbReference type="EMBL" id="GHO59628.1"/>
    </source>
</evidence>
<keyword evidence="1" id="KW-0812">Transmembrane</keyword>
<organism evidence="2 3">
    <name type="scientific">Ktedonobacter robiniae</name>
    <dbReference type="NCBI Taxonomy" id="2778365"/>
    <lineage>
        <taxon>Bacteria</taxon>
        <taxon>Bacillati</taxon>
        <taxon>Chloroflexota</taxon>
        <taxon>Ktedonobacteria</taxon>
        <taxon>Ktedonobacterales</taxon>
        <taxon>Ktedonobacteraceae</taxon>
        <taxon>Ktedonobacter</taxon>
    </lineage>
</organism>
<proteinExistence type="predicted"/>
<feature type="transmembrane region" description="Helical" evidence="1">
    <location>
        <begin position="323"/>
        <end position="344"/>
    </location>
</feature>
<evidence type="ECO:0000313" key="3">
    <source>
        <dbReference type="Proteomes" id="UP000654345"/>
    </source>
</evidence>
<keyword evidence="3" id="KW-1185">Reference proteome</keyword>
<accession>A0ABQ3V3Y3</accession>
<keyword evidence="1" id="KW-0472">Membrane</keyword>
<gene>
    <name evidence="2" type="ORF">KSB_81030</name>
</gene>
<dbReference type="RefSeq" id="WP_201375797.1">
    <property type="nucleotide sequence ID" value="NZ_BNJG01000003.1"/>
</dbReference>
<dbReference type="Pfam" id="PF20226">
    <property type="entry name" value="DUF6585"/>
    <property type="match status" value="1"/>
</dbReference>
<evidence type="ECO:0000256" key="1">
    <source>
        <dbReference type="SAM" id="Phobius"/>
    </source>
</evidence>
<dbReference type="Gene3D" id="2.60.120.560">
    <property type="entry name" value="Exo-inulinase, domain 1"/>
    <property type="match status" value="1"/>
</dbReference>
<comment type="caution">
    <text evidence="2">The sequence shown here is derived from an EMBL/GenBank/DDBJ whole genome shotgun (WGS) entry which is preliminary data.</text>
</comment>
<sequence length="508" mass="58045">MINQLQPESTIPSQIYELAVKHNVGTPLKRSNNKFAQVFTIVVAIFFLIQLGMLGYHIYGFIAFIFLSQTYPNVNSVPDNQLENYAWLKSLHDDFRQSSLQLISPLLAILNIYLPFASASRTRLYICTDGLLKVYKKQDEAIRWDEIQELYTPIGGAFRLIKEDGSNFSLPLLLTIGRNKNLMNIITEEMSHRLLPEMLARYERNETLTFGDLRLNQKGIYGAGTTVYWHQIGDITSEQTRLSLYYSPLSKSDGSLTPAQWYTWKEPAATSRPNLPLFVALVNAILDQRSTSLQESASRPQQRQELKERAEVVWRKNKKRKRLTIASVIISSIMIFALIIGLLMTQKNMQYVDGEWFTFVPDKLSTQDAFTNYNYFPHNYHVQVNATFISGNKDTCISLAVHVQNFSGYQSFDICKDGAWLYYHWDGQSKTSLQMDSGKLPTVKKSYLLGIDVTDNIIALSVDNKPVISEHDSMYETTNQLEIVVYGDNNAKEVSAALFSDFSYQPEQ</sequence>
<keyword evidence="1" id="KW-1133">Transmembrane helix</keyword>
<dbReference type="InterPro" id="IPR046492">
    <property type="entry name" value="DUF6585"/>
</dbReference>